<keyword evidence="4" id="KW-0378">Hydrolase</keyword>
<dbReference type="PANTHER" id="PTHR42648:SF11">
    <property type="entry name" value="TRANSPOSON TY4-P GAG-POL POLYPROTEIN"/>
    <property type="match status" value="1"/>
</dbReference>
<organism evidence="11 12">
    <name type="scientific">Tanacetum coccineum</name>
    <dbReference type="NCBI Taxonomy" id="301880"/>
    <lineage>
        <taxon>Eukaryota</taxon>
        <taxon>Viridiplantae</taxon>
        <taxon>Streptophyta</taxon>
        <taxon>Embryophyta</taxon>
        <taxon>Tracheophyta</taxon>
        <taxon>Spermatophyta</taxon>
        <taxon>Magnoliopsida</taxon>
        <taxon>eudicotyledons</taxon>
        <taxon>Gunneridae</taxon>
        <taxon>Pentapetalae</taxon>
        <taxon>asterids</taxon>
        <taxon>campanulids</taxon>
        <taxon>Asterales</taxon>
        <taxon>Asteraceae</taxon>
        <taxon>Asteroideae</taxon>
        <taxon>Anthemideae</taxon>
        <taxon>Anthemidinae</taxon>
        <taxon>Tanacetum</taxon>
    </lineage>
</organism>
<keyword evidence="2" id="KW-0479">Metal-binding</keyword>
<dbReference type="SUPFAM" id="SSF53098">
    <property type="entry name" value="Ribonuclease H-like"/>
    <property type="match status" value="1"/>
</dbReference>
<keyword evidence="12" id="KW-1185">Reference proteome</keyword>
<name>A0ABQ5IJ75_9ASTR</name>
<keyword evidence="5" id="KW-0460">Magnesium</keyword>
<keyword evidence="9" id="KW-0233">DNA recombination</keyword>
<evidence type="ECO:0000256" key="9">
    <source>
        <dbReference type="ARBA" id="ARBA00023172"/>
    </source>
</evidence>
<keyword evidence="7" id="KW-0695">RNA-directed DNA polymerase</keyword>
<sequence>MITDPPPTDSTVVPAPRKKLDSEFNEEENKLEMADTQAEIILSQVLSLLHSLRMKRFDGHYDSDIASLNVFKSMFPPNNNQLRTPPTQGLNVTVHDGHIVTNQIRRSSRPIIRWHNSDLWMKGPNAAVAFHGQLVNPLVQPTIQSNEEHSNDNQIFEMWIISLSEYHSSRTAYRTEKLSALTTQHTKLQAQVTGKTSSGPSTSETPKVLAPGMYNLGVKPTSGASKTVPKRAPRNHSSLPAKSANARRVEAPHRTLNKQNRVDSNLLVKHSVSVSNLNNTKRLKRQPKKEWKPIKNVGKHIKRVWKPISKLVANSKPQWKPTGRHFSLYEMQVPKDDSGQFCDRGLEVAFRQHSCHIRNYDTVDLLTGSRTTNLYSISLNDMITALSERTERTLMEAARTMLIFAKAPLFLWAEAVATACYTLNRSLVHTLHGKTYYELLKGKKPNLQYFRVFGSLCYPTNDYDDVGKLKAKADIGLAPQQITYVPNSTELELTALQFDDDEVVPITPVNVPAAPAPENGHGFTFPHTFISEGPPTVTESLLPHQMNLYQPTSDSDDNIHITSRSNGISKLILDECGDCLEESKHRLEAIRLFIAHAASIKGHLPDGRENRLLNCELNEVVPMNHSHGSVESEGLRLELKAFSDADLQMSKTHGETKTIKVSDARHAHILTPHNLKNHEKLSYKSSASAQSLKINCLLQIAKRMRLEEDTSSKLPDSQQI</sequence>
<evidence type="ECO:0000256" key="5">
    <source>
        <dbReference type="ARBA" id="ARBA00022842"/>
    </source>
</evidence>
<dbReference type="InterPro" id="IPR036397">
    <property type="entry name" value="RNaseH_sf"/>
</dbReference>
<accession>A0ABQ5IJ75</accession>
<gene>
    <name evidence="11" type="ORF">Tco_1110492</name>
</gene>
<evidence type="ECO:0000313" key="11">
    <source>
        <dbReference type="EMBL" id="GJU00154.1"/>
    </source>
</evidence>
<evidence type="ECO:0000256" key="8">
    <source>
        <dbReference type="ARBA" id="ARBA00022932"/>
    </source>
</evidence>
<evidence type="ECO:0000256" key="4">
    <source>
        <dbReference type="ARBA" id="ARBA00022801"/>
    </source>
</evidence>
<dbReference type="InterPro" id="IPR012337">
    <property type="entry name" value="RNaseH-like_sf"/>
</dbReference>
<evidence type="ECO:0000256" key="1">
    <source>
        <dbReference type="ARBA" id="ARBA00022722"/>
    </source>
</evidence>
<evidence type="ECO:0000256" key="6">
    <source>
        <dbReference type="ARBA" id="ARBA00022908"/>
    </source>
</evidence>
<evidence type="ECO:0000256" key="10">
    <source>
        <dbReference type="SAM" id="MobiDB-lite"/>
    </source>
</evidence>
<keyword evidence="3" id="KW-0255">Endonuclease</keyword>
<evidence type="ECO:0000256" key="2">
    <source>
        <dbReference type="ARBA" id="ARBA00022723"/>
    </source>
</evidence>
<reference evidence="11" key="2">
    <citation type="submission" date="2022-01" db="EMBL/GenBank/DDBJ databases">
        <authorList>
            <person name="Yamashiro T."/>
            <person name="Shiraishi A."/>
            <person name="Satake H."/>
            <person name="Nakayama K."/>
        </authorList>
    </citation>
    <scope>NUCLEOTIDE SEQUENCE</scope>
</reference>
<keyword evidence="8" id="KW-0239">DNA-directed DNA polymerase</keyword>
<feature type="region of interest" description="Disordered" evidence="10">
    <location>
        <begin position="219"/>
        <end position="250"/>
    </location>
</feature>
<dbReference type="PANTHER" id="PTHR42648">
    <property type="entry name" value="TRANSPOSASE, PUTATIVE-RELATED"/>
    <property type="match status" value="1"/>
</dbReference>
<dbReference type="InterPro" id="IPR039537">
    <property type="entry name" value="Retrotran_Ty1/copia-like"/>
</dbReference>
<dbReference type="Gene3D" id="3.30.420.10">
    <property type="entry name" value="Ribonuclease H-like superfamily/Ribonuclease H"/>
    <property type="match status" value="1"/>
</dbReference>
<keyword evidence="6" id="KW-0229">DNA integration</keyword>
<keyword evidence="8" id="KW-0548">Nucleotidyltransferase</keyword>
<dbReference type="EMBL" id="BQNB010020836">
    <property type="protein sequence ID" value="GJU00154.1"/>
    <property type="molecule type" value="Genomic_DNA"/>
</dbReference>
<protein>
    <submittedName>
        <fullName evidence="11">Integrase, catalytic region, zinc finger, CCHC-type containing protein</fullName>
    </submittedName>
</protein>
<keyword evidence="8" id="KW-0808">Transferase</keyword>
<dbReference type="Proteomes" id="UP001151760">
    <property type="component" value="Unassembled WGS sequence"/>
</dbReference>
<evidence type="ECO:0000313" key="12">
    <source>
        <dbReference type="Proteomes" id="UP001151760"/>
    </source>
</evidence>
<evidence type="ECO:0000256" key="3">
    <source>
        <dbReference type="ARBA" id="ARBA00022759"/>
    </source>
</evidence>
<keyword evidence="1" id="KW-0540">Nuclease</keyword>
<reference evidence="11" key="1">
    <citation type="journal article" date="2022" name="Int. J. Mol. Sci.">
        <title>Draft Genome of Tanacetum Coccineum: Genomic Comparison of Closely Related Tanacetum-Family Plants.</title>
        <authorList>
            <person name="Yamashiro T."/>
            <person name="Shiraishi A."/>
            <person name="Nakayama K."/>
            <person name="Satake H."/>
        </authorList>
    </citation>
    <scope>NUCLEOTIDE SEQUENCE</scope>
</reference>
<evidence type="ECO:0000256" key="7">
    <source>
        <dbReference type="ARBA" id="ARBA00022918"/>
    </source>
</evidence>
<comment type="caution">
    <text evidence="11">The sequence shown here is derived from an EMBL/GenBank/DDBJ whole genome shotgun (WGS) entry which is preliminary data.</text>
</comment>
<proteinExistence type="predicted"/>